<accession>A0ABP9G1Q2</accession>
<dbReference type="InterPro" id="IPR050855">
    <property type="entry name" value="NDM-1-like"/>
</dbReference>
<dbReference type="InterPro" id="IPR001279">
    <property type="entry name" value="Metallo-B-lactamas"/>
</dbReference>
<keyword evidence="3" id="KW-1185">Reference proteome</keyword>
<feature type="domain" description="Metallo-beta-lactamase" evidence="1">
    <location>
        <begin position="17"/>
        <end position="225"/>
    </location>
</feature>
<proteinExistence type="predicted"/>
<evidence type="ECO:0000313" key="3">
    <source>
        <dbReference type="Proteomes" id="UP001500368"/>
    </source>
</evidence>
<organism evidence="2 3">
    <name type="scientific">Nesterenkonia rhizosphaerae</name>
    <dbReference type="NCBI Taxonomy" id="1348272"/>
    <lineage>
        <taxon>Bacteria</taxon>
        <taxon>Bacillati</taxon>
        <taxon>Actinomycetota</taxon>
        <taxon>Actinomycetes</taxon>
        <taxon>Micrococcales</taxon>
        <taxon>Micrococcaceae</taxon>
        <taxon>Nesterenkonia</taxon>
    </lineage>
</organism>
<protein>
    <submittedName>
        <fullName evidence="2">MBL fold metallo-hydrolase</fullName>
    </submittedName>
</protein>
<dbReference type="CDD" id="cd07721">
    <property type="entry name" value="yflN-like_MBL-fold"/>
    <property type="match status" value="1"/>
</dbReference>
<dbReference type="RefSeq" id="WP_345478280.1">
    <property type="nucleotide sequence ID" value="NZ_BAABLW010000007.1"/>
</dbReference>
<dbReference type="InterPro" id="IPR036866">
    <property type="entry name" value="RibonucZ/Hydroxyglut_hydro"/>
</dbReference>
<dbReference type="Gene3D" id="3.60.15.10">
    <property type="entry name" value="Ribonuclease Z/Hydroxyacylglutathione hydrolase-like"/>
    <property type="match status" value="1"/>
</dbReference>
<dbReference type="SMART" id="SM00849">
    <property type="entry name" value="Lactamase_B"/>
    <property type="match status" value="1"/>
</dbReference>
<dbReference type="Proteomes" id="UP001500368">
    <property type="component" value="Unassembled WGS sequence"/>
</dbReference>
<dbReference type="SUPFAM" id="SSF56281">
    <property type="entry name" value="Metallo-hydrolase/oxidoreductase"/>
    <property type="match status" value="1"/>
</dbReference>
<reference evidence="3" key="1">
    <citation type="journal article" date="2019" name="Int. J. Syst. Evol. Microbiol.">
        <title>The Global Catalogue of Microorganisms (GCM) 10K type strain sequencing project: providing services to taxonomists for standard genome sequencing and annotation.</title>
        <authorList>
            <consortium name="The Broad Institute Genomics Platform"/>
            <consortium name="The Broad Institute Genome Sequencing Center for Infectious Disease"/>
            <person name="Wu L."/>
            <person name="Ma J."/>
        </authorList>
    </citation>
    <scope>NUCLEOTIDE SEQUENCE [LARGE SCALE GENOMIC DNA]</scope>
    <source>
        <strain evidence="3">JCM 19129</strain>
    </source>
</reference>
<evidence type="ECO:0000259" key="1">
    <source>
        <dbReference type="SMART" id="SM00849"/>
    </source>
</evidence>
<name>A0ABP9G1Q2_9MICC</name>
<gene>
    <name evidence="2" type="ORF">GCM10025790_24420</name>
</gene>
<comment type="caution">
    <text evidence="2">The sequence shown here is derived from an EMBL/GenBank/DDBJ whole genome shotgun (WGS) entry which is preliminary data.</text>
</comment>
<dbReference type="EMBL" id="BAABLW010000007">
    <property type="protein sequence ID" value="GAA4925859.1"/>
    <property type="molecule type" value="Genomic_DNA"/>
</dbReference>
<evidence type="ECO:0000313" key="2">
    <source>
        <dbReference type="EMBL" id="GAA4925859.1"/>
    </source>
</evidence>
<dbReference type="PANTHER" id="PTHR42951">
    <property type="entry name" value="METALLO-BETA-LACTAMASE DOMAIN-CONTAINING"/>
    <property type="match status" value="1"/>
</dbReference>
<sequence>MITHDVAPGIHLITRAHVNCYVVEDDDGVLLVDAGLPKMWHEVLEALDYRGRRPDEIRGIALTHGHFDHVGFARGAQHELGIPVWVHAKDMPLAAHPYRYATERNRLLYPFTHPKSLPVLGRMVTAGALRIKGVEQTTALDVTALDLPGLPVAFHTPGHTDGHCILHFPDRDAVISGDALVTLDPYTGNRGPQIVASAATKDTAQALQSLQAVAATGATMVLPGHGEPFSGGADAAVQQALHVGAH</sequence>
<dbReference type="Pfam" id="PF00753">
    <property type="entry name" value="Lactamase_B"/>
    <property type="match status" value="1"/>
</dbReference>